<reference evidence="2" key="1">
    <citation type="submission" date="2016-06" db="EMBL/GenBank/DDBJ databases">
        <authorList>
            <person name="Varghese N."/>
            <person name="Submissions Spin"/>
        </authorList>
    </citation>
    <scope>NUCLEOTIDE SEQUENCE [LARGE SCALE GENOMIC DNA]</scope>
    <source>
        <strain evidence="2">DSM 45344</strain>
    </source>
</reference>
<dbReference type="Proteomes" id="UP000199393">
    <property type="component" value="Chromosome I"/>
</dbReference>
<dbReference type="EMBL" id="LT598496">
    <property type="protein sequence ID" value="SBV25565.1"/>
    <property type="molecule type" value="Genomic_DNA"/>
</dbReference>
<evidence type="ECO:0000313" key="1">
    <source>
        <dbReference type="EMBL" id="SBV25565.1"/>
    </source>
</evidence>
<sequence>MTVEQYWTKTDDELYALLGAELVGEGIGLSPEDDENHRRFGQEWFSSKHRELQRKICHDERIQPLLGTTGSDRLIDAITVYETLRLIEDASLSTIGMLAVLISRVGLGEFCRNAPRPR</sequence>
<evidence type="ECO:0000313" key="2">
    <source>
        <dbReference type="Proteomes" id="UP000199393"/>
    </source>
</evidence>
<accession>A0A1C3MZ29</accession>
<proteinExistence type="predicted"/>
<name>A0A1C3MZ29_9ACTN</name>
<organism evidence="1 2">
    <name type="scientific">Micromonospora krabiensis</name>
    <dbReference type="NCBI Taxonomy" id="307121"/>
    <lineage>
        <taxon>Bacteria</taxon>
        <taxon>Bacillati</taxon>
        <taxon>Actinomycetota</taxon>
        <taxon>Actinomycetes</taxon>
        <taxon>Micromonosporales</taxon>
        <taxon>Micromonosporaceae</taxon>
        <taxon>Micromonospora</taxon>
    </lineage>
</organism>
<keyword evidence="2" id="KW-1185">Reference proteome</keyword>
<gene>
    <name evidence="1" type="ORF">GA0070620_1042</name>
</gene>
<protein>
    <submittedName>
        <fullName evidence="1">Uncharacterized protein</fullName>
    </submittedName>
</protein>
<dbReference type="AlphaFoldDB" id="A0A1C3MZ29"/>